<protein>
    <submittedName>
        <fullName evidence="1">Uncharacterized protein</fullName>
    </submittedName>
</protein>
<evidence type="ECO:0000313" key="2">
    <source>
        <dbReference type="Proteomes" id="UP000585507"/>
    </source>
</evidence>
<sequence length="103" mass="10934">MNLKDVAAQFVQDAEPISCQIDAAIGSVERGLPCLRCKSCWRRPGALAAGMNDTKIVDGLSKGRPAGASLTTAASRSFSAAAVVWHFCGCRPFGKKFLTFLDV</sequence>
<evidence type="ECO:0000313" key="1">
    <source>
        <dbReference type="EMBL" id="MBB5535600.1"/>
    </source>
</evidence>
<dbReference type="EMBL" id="JACHBK010000005">
    <property type="protein sequence ID" value="MBB5535600.1"/>
    <property type="molecule type" value="Genomic_DNA"/>
</dbReference>
<organism evidence="1 2">
    <name type="scientific">Rhizobium giardinii</name>
    <dbReference type="NCBI Taxonomy" id="56731"/>
    <lineage>
        <taxon>Bacteria</taxon>
        <taxon>Pseudomonadati</taxon>
        <taxon>Pseudomonadota</taxon>
        <taxon>Alphaproteobacteria</taxon>
        <taxon>Hyphomicrobiales</taxon>
        <taxon>Rhizobiaceae</taxon>
        <taxon>Rhizobium/Agrobacterium group</taxon>
        <taxon>Rhizobium</taxon>
    </lineage>
</organism>
<dbReference type="RefSeq" id="WP_154663269.1">
    <property type="nucleotide sequence ID" value="NZ_JACHBK010000005.1"/>
</dbReference>
<dbReference type="Proteomes" id="UP000585507">
    <property type="component" value="Unassembled WGS sequence"/>
</dbReference>
<reference evidence="1 2" key="1">
    <citation type="submission" date="2020-08" db="EMBL/GenBank/DDBJ databases">
        <title>Genomic Encyclopedia of Type Strains, Phase IV (KMG-V): Genome sequencing to study the core and pangenomes of soil and plant-associated prokaryotes.</title>
        <authorList>
            <person name="Whitman W."/>
        </authorList>
    </citation>
    <scope>NUCLEOTIDE SEQUENCE [LARGE SCALE GENOMIC DNA]</scope>
    <source>
        <strain evidence="1 2">SEMIA 4084</strain>
    </source>
</reference>
<gene>
    <name evidence="1" type="ORF">GGD55_002304</name>
</gene>
<name>A0A7W8UA17_9HYPH</name>
<comment type="caution">
    <text evidence="1">The sequence shown here is derived from an EMBL/GenBank/DDBJ whole genome shotgun (WGS) entry which is preliminary data.</text>
</comment>
<keyword evidence="2" id="KW-1185">Reference proteome</keyword>
<accession>A0A7W8UA17</accession>
<dbReference type="AlphaFoldDB" id="A0A7W8UA17"/>
<proteinExistence type="predicted"/>